<reference evidence="1 2" key="1">
    <citation type="journal article" date="2012" name="J. Bacteriol.">
        <title>Complete genome sequences of Methylophaga sp. strain JAM1 and Methylophaga sp. strain JAM7.</title>
        <authorList>
            <person name="Villeneuve C."/>
            <person name="Martineau C."/>
            <person name="Mauffrey F."/>
            <person name="Villemur R."/>
        </authorList>
    </citation>
    <scope>NUCLEOTIDE SEQUENCE [LARGE SCALE GENOMIC DNA]</scope>
    <source>
        <strain evidence="1 2">JAM1</strain>
    </source>
</reference>
<name>I1XFY3_METNJ</name>
<evidence type="ECO:0000313" key="1">
    <source>
        <dbReference type="EMBL" id="AFI83302.1"/>
    </source>
</evidence>
<dbReference type="Proteomes" id="UP000009144">
    <property type="component" value="Chromosome"/>
</dbReference>
<accession>I1XFY3</accession>
<proteinExistence type="predicted"/>
<sequence>MLASLISVLFVPQAQAEQDNLLEAITEGNVSFSARMRYESVEQDNALKDADALTLRTTLGYKTGAFHGFSGFIEFEDVSEIGSDNFNSTTNDETEYSVVADPDSTEVNQAYLSYNGFDTEVKIGRQEITYRDAPFHRFIGNVLWRQNHQSFDALSFSNTSLPDTKISYAYLNKVHTIFGHDRDAAAIFVKDGDVDMNSHLFNIQYSGLPIGSLEGYSYLLDYSDAPDDNKFSTETYGLRLSGVQAVNETTKLIYSAEYATQDDFADGEMDRQDYYLFELGGKYKGWLAKVSYEMLEGDGTDSFQTRLGTNHAFQGWADQFLATPDVGLEDLFFTVTGSVFGAKLVVVYHDFETDKGSLDAGNELDILLEKTFKEHYTLGVKYADYNADKEYASLVDTEKFWVYGQVKF</sequence>
<dbReference type="KEGG" id="mej:Q7A_451"/>
<keyword evidence="2" id="KW-1185">Reference proteome</keyword>
<dbReference type="eggNOG" id="ENOG502Z7YP">
    <property type="taxonomic scope" value="Bacteria"/>
</dbReference>
<protein>
    <submittedName>
        <fullName evidence="1">Uncharacterized protein</fullName>
    </submittedName>
</protein>
<organism evidence="1 2">
    <name type="scientific">Methylophaga nitratireducenticrescens</name>
    <dbReference type="NCBI Taxonomy" id="754476"/>
    <lineage>
        <taxon>Bacteria</taxon>
        <taxon>Pseudomonadati</taxon>
        <taxon>Pseudomonadota</taxon>
        <taxon>Gammaproteobacteria</taxon>
        <taxon>Thiotrichales</taxon>
        <taxon>Piscirickettsiaceae</taxon>
        <taxon>Methylophaga</taxon>
    </lineage>
</organism>
<reference evidence="1 2" key="2">
    <citation type="journal article" date="2013" name="Int. J. Syst. Evol. Microbiol.">
        <title>Methylophaga nitratireducenticrescens sp. nov. and Methylophaga frappieri sp. nov., isolated from the biofilm of the methanol-fed denitrification system treating the seawater at the Montreal Biodome.</title>
        <authorList>
            <person name="Villeneuve C."/>
            <person name="Martineau C."/>
            <person name="Mauffrey F."/>
            <person name="Villemur R."/>
        </authorList>
    </citation>
    <scope>NUCLEOTIDE SEQUENCE [LARGE SCALE GENOMIC DNA]</scope>
    <source>
        <strain evidence="1 2">JAM1</strain>
    </source>
</reference>
<dbReference type="PATRIC" id="fig|754476.3.peg.446"/>
<dbReference type="STRING" id="754476.Q7A_451"/>
<dbReference type="HOGENOM" id="CLU_045097_0_0_6"/>
<dbReference type="AlphaFoldDB" id="I1XFY3"/>
<evidence type="ECO:0000313" key="2">
    <source>
        <dbReference type="Proteomes" id="UP000009144"/>
    </source>
</evidence>
<gene>
    <name evidence="1" type="ordered locus">Q7A_451</name>
</gene>
<dbReference type="Gene3D" id="2.40.160.10">
    <property type="entry name" value="Porin"/>
    <property type="match status" value="1"/>
</dbReference>
<dbReference type="InterPro" id="IPR023614">
    <property type="entry name" value="Porin_dom_sf"/>
</dbReference>
<dbReference type="EMBL" id="CP003390">
    <property type="protein sequence ID" value="AFI83302.1"/>
    <property type="molecule type" value="Genomic_DNA"/>
</dbReference>